<protein>
    <submittedName>
        <fullName evidence="1">Uncharacterized protein</fullName>
    </submittedName>
</protein>
<evidence type="ECO:0000313" key="1">
    <source>
        <dbReference type="EMBL" id="MED6168946.1"/>
    </source>
</evidence>
<keyword evidence="2" id="KW-1185">Reference proteome</keyword>
<sequence>MPPVRVSVPSLAAAAERRSFVLNLPRNASVAVVLHRFHTRYQRRLGGRLIFVDQNGRTHHMTLHKGRFSGLLLLVLVN</sequence>
<name>A0ABU6V5M6_9FABA</name>
<dbReference type="Proteomes" id="UP001341840">
    <property type="component" value="Unassembled WGS sequence"/>
</dbReference>
<proteinExistence type="predicted"/>
<evidence type="ECO:0000313" key="2">
    <source>
        <dbReference type="Proteomes" id="UP001341840"/>
    </source>
</evidence>
<dbReference type="EMBL" id="JASCZI010151082">
    <property type="protein sequence ID" value="MED6168946.1"/>
    <property type="molecule type" value="Genomic_DNA"/>
</dbReference>
<reference evidence="1 2" key="1">
    <citation type="journal article" date="2023" name="Plants (Basel)">
        <title>Bridging the Gap: Combining Genomics and Transcriptomics Approaches to Understand Stylosanthes scabra, an Orphan Legume from the Brazilian Caatinga.</title>
        <authorList>
            <person name="Ferreira-Neto J.R.C."/>
            <person name="da Silva M.D."/>
            <person name="Binneck E."/>
            <person name="de Melo N.F."/>
            <person name="da Silva R.H."/>
            <person name="de Melo A.L.T.M."/>
            <person name="Pandolfi V."/>
            <person name="Bustamante F.O."/>
            <person name="Brasileiro-Vidal A.C."/>
            <person name="Benko-Iseppon A.M."/>
        </authorList>
    </citation>
    <scope>NUCLEOTIDE SEQUENCE [LARGE SCALE GENOMIC DNA]</scope>
    <source>
        <tissue evidence="1">Leaves</tissue>
    </source>
</reference>
<organism evidence="1 2">
    <name type="scientific">Stylosanthes scabra</name>
    <dbReference type="NCBI Taxonomy" id="79078"/>
    <lineage>
        <taxon>Eukaryota</taxon>
        <taxon>Viridiplantae</taxon>
        <taxon>Streptophyta</taxon>
        <taxon>Embryophyta</taxon>
        <taxon>Tracheophyta</taxon>
        <taxon>Spermatophyta</taxon>
        <taxon>Magnoliopsida</taxon>
        <taxon>eudicotyledons</taxon>
        <taxon>Gunneridae</taxon>
        <taxon>Pentapetalae</taxon>
        <taxon>rosids</taxon>
        <taxon>fabids</taxon>
        <taxon>Fabales</taxon>
        <taxon>Fabaceae</taxon>
        <taxon>Papilionoideae</taxon>
        <taxon>50 kb inversion clade</taxon>
        <taxon>dalbergioids sensu lato</taxon>
        <taxon>Dalbergieae</taxon>
        <taxon>Pterocarpus clade</taxon>
        <taxon>Stylosanthes</taxon>
    </lineage>
</organism>
<gene>
    <name evidence="1" type="ORF">PIB30_016633</name>
</gene>
<accession>A0ABU6V5M6</accession>
<comment type="caution">
    <text evidence="1">The sequence shown here is derived from an EMBL/GenBank/DDBJ whole genome shotgun (WGS) entry which is preliminary data.</text>
</comment>